<dbReference type="CDD" id="cd22668">
    <property type="entry name" value="FHA_FhaA-like"/>
    <property type="match status" value="1"/>
</dbReference>
<reference evidence="4" key="1">
    <citation type="journal article" date="2014" name="Int. J. Syst. Evol. Microbiol.">
        <title>Complete genome sequence of Corynebacterium casei LMG S-19264T (=DSM 44701T), isolated from a smear-ripened cheese.</title>
        <authorList>
            <consortium name="US DOE Joint Genome Institute (JGI-PGF)"/>
            <person name="Walter F."/>
            <person name="Albersmeier A."/>
            <person name="Kalinowski J."/>
            <person name="Ruckert C."/>
        </authorList>
    </citation>
    <scope>NUCLEOTIDE SEQUENCE</scope>
    <source>
        <strain evidence="4">CGMCC 1.15478</strain>
    </source>
</reference>
<feature type="region of interest" description="Disordered" evidence="2">
    <location>
        <begin position="115"/>
        <end position="227"/>
    </location>
</feature>
<keyword evidence="5" id="KW-1185">Reference proteome</keyword>
<evidence type="ECO:0000256" key="2">
    <source>
        <dbReference type="SAM" id="MobiDB-lite"/>
    </source>
</evidence>
<dbReference type="AlphaFoldDB" id="A0A916U915"/>
<dbReference type="SMART" id="SM00240">
    <property type="entry name" value="FHA"/>
    <property type="match status" value="1"/>
</dbReference>
<sequence>MGLLDRFERKLEEAVGDAFARLFRSEIVPQEIQAALQRAAGDGLKFLDGGYALAPNYYVVTIGASDHERLTSDQDLTERVFARHLGEYITEQGWQTCAGVRVRFEMSDDMYTGQFRATGSSDPDVDRSSTSSSVWPMPGSPNHDNSPNHADSPYDADAPANEVQQQSGEESMTPQSDVVRNFGRQLFGSRRARPHDSAGYPSPRRTTGASAHNPNNYYEPDHGDATYDDADFAEETYFDQTAIQQPPRHRPSTWAHQPLTAVLELSDGSGRTLTLRPGATVIGRGQEAQFRVPDTGVSRRHAEIRWDGQLALVSDLKSTNGTTVNGSPITVWQLADGDVIRVGHSEIIVRIS</sequence>
<name>A0A916U915_9ACTN</name>
<dbReference type="Gene3D" id="2.60.200.20">
    <property type="match status" value="1"/>
</dbReference>
<dbReference type="InterPro" id="IPR022128">
    <property type="entry name" value="FhaA_N"/>
</dbReference>
<protein>
    <recommendedName>
        <fullName evidence="3">FHA domain-containing protein</fullName>
    </recommendedName>
</protein>
<dbReference type="SUPFAM" id="SSF49879">
    <property type="entry name" value="SMAD/FHA domain"/>
    <property type="match status" value="1"/>
</dbReference>
<dbReference type="Pfam" id="PF00498">
    <property type="entry name" value="FHA"/>
    <property type="match status" value="1"/>
</dbReference>
<dbReference type="Proteomes" id="UP000641514">
    <property type="component" value="Unassembled WGS sequence"/>
</dbReference>
<evidence type="ECO:0000256" key="1">
    <source>
        <dbReference type="ARBA" id="ARBA00022553"/>
    </source>
</evidence>
<evidence type="ECO:0000313" key="5">
    <source>
        <dbReference type="Proteomes" id="UP000641514"/>
    </source>
</evidence>
<dbReference type="InterPro" id="IPR008984">
    <property type="entry name" value="SMAD_FHA_dom_sf"/>
</dbReference>
<evidence type="ECO:0000313" key="4">
    <source>
        <dbReference type="EMBL" id="GGC64307.1"/>
    </source>
</evidence>
<evidence type="ECO:0000259" key="3">
    <source>
        <dbReference type="PROSITE" id="PS50006"/>
    </source>
</evidence>
<dbReference type="PANTHER" id="PTHR23308">
    <property type="entry name" value="NUCLEAR INHIBITOR OF PROTEIN PHOSPHATASE-1"/>
    <property type="match status" value="1"/>
</dbReference>
<gene>
    <name evidence="4" type="ORF">GCM10011410_16040</name>
</gene>
<dbReference type="EMBL" id="BMJH01000001">
    <property type="protein sequence ID" value="GGC64307.1"/>
    <property type="molecule type" value="Genomic_DNA"/>
</dbReference>
<feature type="domain" description="FHA" evidence="3">
    <location>
        <begin position="280"/>
        <end position="329"/>
    </location>
</feature>
<organism evidence="4 5">
    <name type="scientific">Hoyosella rhizosphaerae</name>
    <dbReference type="NCBI Taxonomy" id="1755582"/>
    <lineage>
        <taxon>Bacteria</taxon>
        <taxon>Bacillati</taxon>
        <taxon>Actinomycetota</taxon>
        <taxon>Actinomycetes</taxon>
        <taxon>Mycobacteriales</taxon>
        <taxon>Hoyosellaceae</taxon>
        <taxon>Hoyosella</taxon>
    </lineage>
</organism>
<comment type="caution">
    <text evidence="4">The sequence shown here is derived from an EMBL/GenBank/DDBJ whole genome shotgun (WGS) entry which is preliminary data.</text>
</comment>
<proteinExistence type="predicted"/>
<dbReference type="InterPro" id="IPR050923">
    <property type="entry name" value="Cell_Proc_Reg/RNA_Proc"/>
</dbReference>
<dbReference type="PROSITE" id="PS50006">
    <property type="entry name" value="FHA_DOMAIN"/>
    <property type="match status" value="1"/>
</dbReference>
<feature type="compositionally biased region" description="Polar residues" evidence="2">
    <location>
        <begin position="162"/>
        <end position="178"/>
    </location>
</feature>
<dbReference type="InterPro" id="IPR042287">
    <property type="entry name" value="FhaA_N_sf"/>
</dbReference>
<dbReference type="Pfam" id="PF12401">
    <property type="entry name" value="FhaA_N"/>
    <property type="match status" value="1"/>
</dbReference>
<dbReference type="RefSeq" id="WP_188672448.1">
    <property type="nucleotide sequence ID" value="NZ_BMJH01000001.1"/>
</dbReference>
<reference evidence="4" key="2">
    <citation type="submission" date="2020-09" db="EMBL/GenBank/DDBJ databases">
        <authorList>
            <person name="Sun Q."/>
            <person name="Zhou Y."/>
        </authorList>
    </citation>
    <scope>NUCLEOTIDE SEQUENCE</scope>
    <source>
        <strain evidence="4">CGMCC 1.15478</strain>
    </source>
</reference>
<dbReference type="Gene3D" id="3.30.2320.60">
    <property type="entry name" value="FhaA, phosphopeptide-binding domain (DUF3662)"/>
    <property type="match status" value="1"/>
</dbReference>
<dbReference type="InterPro" id="IPR000253">
    <property type="entry name" value="FHA_dom"/>
</dbReference>
<feature type="compositionally biased region" description="Polar residues" evidence="2">
    <location>
        <begin position="204"/>
        <end position="216"/>
    </location>
</feature>
<keyword evidence="1" id="KW-0597">Phosphoprotein</keyword>
<accession>A0A916U915</accession>